<sequence length="487" mass="51944">MNGAGPAPVLSQAVAASAASGPETLPIVRDVLRSHGEPLDAATRAVMEPGFGHDFGRVRIHKDAPAEGAAAALGAAAFTFGHHIAFARDRFRSGASQLMAHELAHTVQQAATSPQLALKPDPETPGPEVVRSAFDGALLGNDRQDRQILVKREVGDPGGYDDRLQAIAVARLGKAEPAAVALDKSDKWHAFETTTGIDVEAASANDPVAKAAEARARKGIPFKQVEFLPSLSGIEASKKGPDTTRAAYVLGVGESEIAFHKRPSEREAGKINLTENPGPGANSDARHGAAAGQEPGFKPGMITAFDIDKADLDTPTRAQGALFHEVTHLKDFEMAQRWVDLYQTETKRMFVGGPGLKYFQKWIDEQAAKKPPRLSAAEAELVVDIAADVSATTEARANIRTFLEFFRAGLFDDATRALTNYAAALPPVGREYGTPPQGSPVIAELTNELKAAFKRASKERKSQFEAAMAAARKANKDAWFSTIAFGR</sequence>
<feature type="region of interest" description="Disordered" evidence="1">
    <location>
        <begin position="266"/>
        <end position="295"/>
    </location>
</feature>
<evidence type="ECO:0000313" key="3">
    <source>
        <dbReference type="EMBL" id="GLR87976.1"/>
    </source>
</evidence>
<evidence type="ECO:0000259" key="2">
    <source>
        <dbReference type="Pfam" id="PF13699"/>
    </source>
</evidence>
<organism evidence="3 4">
    <name type="scientific">Bradyrhizobium iriomotense</name>
    <dbReference type="NCBI Taxonomy" id="441950"/>
    <lineage>
        <taxon>Bacteria</taxon>
        <taxon>Pseudomonadati</taxon>
        <taxon>Pseudomonadota</taxon>
        <taxon>Alphaproteobacteria</taxon>
        <taxon>Hyphomicrobiales</taxon>
        <taxon>Nitrobacteraceae</taxon>
        <taxon>Bradyrhizobium</taxon>
    </lineage>
</organism>
<proteinExistence type="predicted"/>
<keyword evidence="4" id="KW-1185">Reference proteome</keyword>
<dbReference type="EMBL" id="BSOW01000016">
    <property type="protein sequence ID" value="GLR87976.1"/>
    <property type="molecule type" value="Genomic_DNA"/>
</dbReference>
<name>A0ABQ6B3F7_9BRAD</name>
<accession>A0ABQ6B3F7</accession>
<comment type="caution">
    <text evidence="3">The sequence shown here is derived from an EMBL/GenBank/DDBJ whole genome shotgun (WGS) entry which is preliminary data.</text>
</comment>
<dbReference type="Proteomes" id="UP001156905">
    <property type="component" value="Unassembled WGS sequence"/>
</dbReference>
<dbReference type="Pfam" id="PF13699">
    <property type="entry name" value="eCIS_core"/>
    <property type="match status" value="1"/>
</dbReference>
<feature type="domain" description="eCIS core" evidence="2">
    <location>
        <begin position="38"/>
        <end position="111"/>
    </location>
</feature>
<evidence type="ECO:0000256" key="1">
    <source>
        <dbReference type="SAM" id="MobiDB-lite"/>
    </source>
</evidence>
<protein>
    <recommendedName>
        <fullName evidence="2">eCIS core domain-containing protein</fullName>
    </recommendedName>
</protein>
<reference evidence="4" key="1">
    <citation type="journal article" date="2019" name="Int. J. Syst. Evol. Microbiol.">
        <title>The Global Catalogue of Microorganisms (GCM) 10K type strain sequencing project: providing services to taxonomists for standard genome sequencing and annotation.</title>
        <authorList>
            <consortium name="The Broad Institute Genomics Platform"/>
            <consortium name="The Broad Institute Genome Sequencing Center for Infectious Disease"/>
            <person name="Wu L."/>
            <person name="Ma J."/>
        </authorList>
    </citation>
    <scope>NUCLEOTIDE SEQUENCE [LARGE SCALE GENOMIC DNA]</scope>
    <source>
        <strain evidence="4">NBRC 102520</strain>
    </source>
</reference>
<dbReference type="InterPro" id="IPR025295">
    <property type="entry name" value="eCIS_core_dom"/>
</dbReference>
<evidence type="ECO:0000313" key="4">
    <source>
        <dbReference type="Proteomes" id="UP001156905"/>
    </source>
</evidence>
<gene>
    <name evidence="3" type="ORF">GCM10007857_46880</name>
</gene>